<comment type="similarity">
    <text evidence="1">Belongs to the MT-A70-like family.</text>
</comment>
<evidence type="ECO:0000256" key="1">
    <source>
        <dbReference type="PROSITE-ProRule" id="PRU00489"/>
    </source>
</evidence>
<protein>
    <submittedName>
        <fullName evidence="3">Methyltransferase-like protein 4</fullName>
    </submittedName>
</protein>
<dbReference type="OrthoDB" id="61116at2759"/>
<dbReference type="RefSeq" id="XP_011312438.1">
    <property type="nucleotide sequence ID" value="XM_011314136.1"/>
</dbReference>
<dbReference type="PANTHER" id="PTHR12829">
    <property type="entry name" value="N6-ADENOSINE-METHYLTRANSFERASE"/>
    <property type="match status" value="1"/>
</dbReference>
<proteinExistence type="inferred from homology"/>
<evidence type="ECO:0000313" key="2">
    <source>
        <dbReference type="Proteomes" id="UP000694866"/>
    </source>
</evidence>
<dbReference type="PROSITE" id="PS51143">
    <property type="entry name" value="MT_A70"/>
    <property type="match status" value="1"/>
</dbReference>
<dbReference type="PANTHER" id="PTHR12829:SF4">
    <property type="entry name" value="N(6)-ADENINE-SPECIFIC METHYLTRANSFERASE METTL4"/>
    <property type="match status" value="1"/>
</dbReference>
<dbReference type="Pfam" id="PF05063">
    <property type="entry name" value="MT-A70"/>
    <property type="match status" value="1"/>
</dbReference>
<dbReference type="CTD" id="64863"/>
<gene>
    <name evidence="3" type="primary">Mettl4</name>
</gene>
<dbReference type="AlphaFoldDB" id="A0A9R1TPE3"/>
<organism evidence="2 3">
    <name type="scientific">Fopius arisanus</name>
    <dbReference type="NCBI Taxonomy" id="64838"/>
    <lineage>
        <taxon>Eukaryota</taxon>
        <taxon>Metazoa</taxon>
        <taxon>Ecdysozoa</taxon>
        <taxon>Arthropoda</taxon>
        <taxon>Hexapoda</taxon>
        <taxon>Insecta</taxon>
        <taxon>Pterygota</taxon>
        <taxon>Neoptera</taxon>
        <taxon>Endopterygota</taxon>
        <taxon>Hymenoptera</taxon>
        <taxon>Apocrita</taxon>
        <taxon>Ichneumonoidea</taxon>
        <taxon>Braconidae</taxon>
        <taxon>Opiinae</taxon>
        <taxon>Fopius</taxon>
    </lineage>
</organism>
<sequence>MSVLLAAESGWIISHLNYIKTIYKDIKNKNQEFKFHFYDKLFEINCQFLRDNQFVKAIDGVVDTDNNDKNKQKRKRKLGINSSIFKEIKFVKESFEEIMRGNLRDDFFLRTGIGVGDNNKEARGASGNFFKKSAQKFEEFFGANLRDEPVVVNFKRMEYVFPGNCEFYSHDVGNIEDKLEGKEFDFVLMDPPWWNKFVRRKRERSTESGYKMMHNDELLKIPMDKLLKTNGVVGVWCSNAQSHYSDVIEKIFPNWGIKPVATWYWIKVTRSGHPICNFRYQSVKQPYELIIFGIKIHNEGVKIPDKKILISIPSSVHSHKPPLTEVVRQFLPENPKCLEIFARYLLPNWTSYGLEVLKFQHEWLFT</sequence>
<name>A0A9R1TPE3_9HYME</name>
<dbReference type="InterPro" id="IPR029063">
    <property type="entry name" value="SAM-dependent_MTases_sf"/>
</dbReference>
<dbReference type="GO" id="GO:0005634">
    <property type="term" value="C:nucleus"/>
    <property type="evidence" value="ECO:0007669"/>
    <property type="project" value="TreeGrafter"/>
</dbReference>
<dbReference type="PROSITE" id="PS00092">
    <property type="entry name" value="N6_MTASE"/>
    <property type="match status" value="1"/>
</dbReference>
<accession>A0A9R1TPE3</accession>
<dbReference type="GO" id="GO:0003676">
    <property type="term" value="F:nucleic acid binding"/>
    <property type="evidence" value="ECO:0007669"/>
    <property type="project" value="InterPro"/>
</dbReference>
<dbReference type="InterPro" id="IPR007757">
    <property type="entry name" value="MT-A70-like"/>
</dbReference>
<dbReference type="KEGG" id="fas:105272184"/>
<dbReference type="GeneID" id="105272184"/>
<reference evidence="3" key="1">
    <citation type="submission" date="2025-08" db="UniProtKB">
        <authorList>
            <consortium name="RefSeq"/>
        </authorList>
    </citation>
    <scope>IDENTIFICATION</scope>
    <source>
        <strain evidence="3">USDA-PBARC FA_bdor</strain>
        <tissue evidence="3">Whole organism</tissue>
    </source>
</reference>
<evidence type="ECO:0000313" key="3">
    <source>
        <dbReference type="RefSeq" id="XP_011312438.1"/>
    </source>
</evidence>
<dbReference type="Gene3D" id="3.40.50.150">
    <property type="entry name" value="Vaccinia Virus protein VP39"/>
    <property type="match status" value="1"/>
</dbReference>
<dbReference type="GO" id="GO:0008168">
    <property type="term" value="F:methyltransferase activity"/>
    <property type="evidence" value="ECO:0007669"/>
    <property type="project" value="InterPro"/>
</dbReference>
<dbReference type="SUPFAM" id="SSF53335">
    <property type="entry name" value="S-adenosyl-L-methionine-dependent methyltransferases"/>
    <property type="match status" value="1"/>
</dbReference>
<dbReference type="GO" id="GO:0032259">
    <property type="term" value="P:methylation"/>
    <property type="evidence" value="ECO:0007669"/>
    <property type="project" value="InterPro"/>
</dbReference>
<keyword evidence="2" id="KW-1185">Reference proteome</keyword>
<dbReference type="Proteomes" id="UP000694866">
    <property type="component" value="Unplaced"/>
</dbReference>
<dbReference type="InterPro" id="IPR002052">
    <property type="entry name" value="DNA_methylase_N6_adenine_CS"/>
</dbReference>